<keyword evidence="3" id="KW-1185">Reference proteome</keyword>
<dbReference type="InterPro" id="IPR050765">
    <property type="entry name" value="Riboflavin_Biosynth_HTPR"/>
</dbReference>
<dbReference type="AlphaFoldDB" id="A0A1G9J7I7"/>
<dbReference type="PANTHER" id="PTHR38011:SF12">
    <property type="entry name" value="BIFUNCTIONAL DEAMINASE-REDUCTASE DOMAIN PROTEIN"/>
    <property type="match status" value="1"/>
</dbReference>
<dbReference type="Proteomes" id="UP000198662">
    <property type="component" value="Unassembled WGS sequence"/>
</dbReference>
<dbReference type="RefSeq" id="WP_091051866.1">
    <property type="nucleotide sequence ID" value="NZ_FNGF01000005.1"/>
</dbReference>
<dbReference type="Gene3D" id="3.40.430.10">
    <property type="entry name" value="Dihydrofolate Reductase, subunit A"/>
    <property type="match status" value="1"/>
</dbReference>
<evidence type="ECO:0000313" key="2">
    <source>
        <dbReference type="EMBL" id="SDL33272.1"/>
    </source>
</evidence>
<dbReference type="PANTHER" id="PTHR38011">
    <property type="entry name" value="DIHYDROFOLATE REDUCTASE FAMILY PROTEIN (AFU_ORTHOLOGUE AFUA_8G06820)"/>
    <property type="match status" value="1"/>
</dbReference>
<name>A0A1G9J7I7_9ACTN</name>
<dbReference type="OrthoDB" id="2313602at2"/>
<evidence type="ECO:0000259" key="1">
    <source>
        <dbReference type="Pfam" id="PF01872"/>
    </source>
</evidence>
<dbReference type="GO" id="GO:0009231">
    <property type="term" value="P:riboflavin biosynthetic process"/>
    <property type="evidence" value="ECO:0007669"/>
    <property type="project" value="InterPro"/>
</dbReference>
<dbReference type="Pfam" id="PF01872">
    <property type="entry name" value="RibD_C"/>
    <property type="match status" value="1"/>
</dbReference>
<gene>
    <name evidence="2" type="ORF">SAMN05216298_3463</name>
</gene>
<dbReference type="SUPFAM" id="SSF53597">
    <property type="entry name" value="Dihydrofolate reductase-like"/>
    <property type="match status" value="1"/>
</dbReference>
<feature type="domain" description="Bacterial bifunctional deaminase-reductase C-terminal" evidence="1">
    <location>
        <begin position="4"/>
        <end position="213"/>
    </location>
</feature>
<dbReference type="InterPro" id="IPR024072">
    <property type="entry name" value="DHFR-like_dom_sf"/>
</dbReference>
<dbReference type="InterPro" id="IPR002734">
    <property type="entry name" value="RibDG_C"/>
</dbReference>
<dbReference type="STRING" id="380244.SAMN05216298_3463"/>
<accession>A0A1G9J7I7</accession>
<organism evidence="2 3">
    <name type="scientific">Glycomyces sambucus</name>
    <dbReference type="NCBI Taxonomy" id="380244"/>
    <lineage>
        <taxon>Bacteria</taxon>
        <taxon>Bacillati</taxon>
        <taxon>Actinomycetota</taxon>
        <taxon>Actinomycetes</taxon>
        <taxon>Glycomycetales</taxon>
        <taxon>Glycomycetaceae</taxon>
        <taxon>Glycomyces</taxon>
    </lineage>
</organism>
<evidence type="ECO:0000313" key="3">
    <source>
        <dbReference type="Proteomes" id="UP000198662"/>
    </source>
</evidence>
<proteinExistence type="predicted"/>
<reference evidence="3" key="1">
    <citation type="submission" date="2016-10" db="EMBL/GenBank/DDBJ databases">
        <authorList>
            <person name="Varghese N."/>
            <person name="Submissions S."/>
        </authorList>
    </citation>
    <scope>NUCLEOTIDE SEQUENCE [LARGE SCALE GENOMIC DNA]</scope>
    <source>
        <strain evidence="3">CGMCC 4.3147</strain>
    </source>
</reference>
<protein>
    <submittedName>
        <fullName evidence="2">Dihydrofolate reductase</fullName>
    </submittedName>
</protein>
<dbReference type="GO" id="GO:0008703">
    <property type="term" value="F:5-amino-6-(5-phosphoribosylamino)uracil reductase activity"/>
    <property type="evidence" value="ECO:0007669"/>
    <property type="project" value="InterPro"/>
</dbReference>
<dbReference type="EMBL" id="FNGF01000005">
    <property type="protein sequence ID" value="SDL33272.1"/>
    <property type="molecule type" value="Genomic_DNA"/>
</dbReference>
<sequence length="221" mass="24469">MAGKVFFSVTMSLDGCIAPRDGGATEAMLQGWNESDALKRWMDQWSELQGWALAQRFMRENLHFGEGGETGPDDDFLRAVFDRTGATVLGKRMFDAGEHSWPEDPPFHSQVYVLTHEVREPWKRLGGTTFHFVNDGIESALAQAREAAGDRDVRIGGGAETIVQFLNAGLVDEALIALRPVLFGDGVRLFDGVDTSRVALDIESSTASPSVTHLKYRVRRR</sequence>